<gene>
    <name evidence="1" type="ORF">ACFPGP_04185</name>
</gene>
<sequence length="115" mass="12688">MGWLLVAGAVVLVVLTTVRSLLQRPPPPPEHRPIELIATDARRLGHRFRSLPRGVSFAKFEAIRRAYDDVLAEGCAALDLPELLGVLPAGDELDAERVRVEQLLCRWGLEIDDAA</sequence>
<dbReference type="EMBL" id="JBHSKD010000004">
    <property type="protein sequence ID" value="MFC5175858.1"/>
    <property type="molecule type" value="Genomic_DNA"/>
</dbReference>
<evidence type="ECO:0000313" key="1">
    <source>
        <dbReference type="EMBL" id="MFC5175858.1"/>
    </source>
</evidence>
<dbReference type="Proteomes" id="UP001596087">
    <property type="component" value="Unassembled WGS sequence"/>
</dbReference>
<accession>A0ABW0BF87</accession>
<protein>
    <recommendedName>
        <fullName evidence="3">DUF4129 domain-containing protein</fullName>
    </recommendedName>
</protein>
<evidence type="ECO:0000313" key="2">
    <source>
        <dbReference type="Proteomes" id="UP001596087"/>
    </source>
</evidence>
<comment type="caution">
    <text evidence="1">The sequence shown here is derived from an EMBL/GenBank/DDBJ whole genome shotgun (WGS) entry which is preliminary data.</text>
</comment>
<reference evidence="2" key="1">
    <citation type="journal article" date="2019" name="Int. J. Syst. Evol. Microbiol.">
        <title>The Global Catalogue of Microorganisms (GCM) 10K type strain sequencing project: providing services to taxonomists for standard genome sequencing and annotation.</title>
        <authorList>
            <consortium name="The Broad Institute Genomics Platform"/>
            <consortium name="The Broad Institute Genome Sequencing Center for Infectious Disease"/>
            <person name="Wu L."/>
            <person name="Ma J."/>
        </authorList>
    </citation>
    <scope>NUCLEOTIDE SEQUENCE [LARGE SCALE GENOMIC DNA]</scope>
    <source>
        <strain evidence="2">DFY41</strain>
    </source>
</reference>
<keyword evidence="2" id="KW-1185">Reference proteome</keyword>
<name>A0ABW0BF87_9ACTN</name>
<evidence type="ECO:0008006" key="3">
    <source>
        <dbReference type="Google" id="ProtNLM"/>
    </source>
</evidence>
<organism evidence="1 2">
    <name type="scientific">Nocardioides taihuensis</name>
    <dbReference type="NCBI Taxonomy" id="1835606"/>
    <lineage>
        <taxon>Bacteria</taxon>
        <taxon>Bacillati</taxon>
        <taxon>Actinomycetota</taxon>
        <taxon>Actinomycetes</taxon>
        <taxon>Propionibacteriales</taxon>
        <taxon>Nocardioidaceae</taxon>
        <taxon>Nocardioides</taxon>
    </lineage>
</organism>
<proteinExistence type="predicted"/>
<dbReference type="RefSeq" id="WP_378587295.1">
    <property type="nucleotide sequence ID" value="NZ_JBHSKD010000004.1"/>
</dbReference>